<dbReference type="InterPro" id="IPR042297">
    <property type="entry name" value="Antirestriction_sf"/>
</dbReference>
<dbReference type="InterPro" id="IPR004914">
    <property type="entry name" value="Antirestrict"/>
</dbReference>
<accession>A0A6A7RSL7</accession>
<sequence length="137" mass="15384">MTTTIITADLVPESRRLRIAATLFGVRFPLQLEPTIYQFAEFLSGDYRGGYWHFYTLSNRGFYMAPSREKFFAVSAENGYEGQLSGNALGVTACLYGYSHLSFREDDLAESCAEHYHRLREFALGHPEAAGILAAID</sequence>
<dbReference type="Proteomes" id="UP000342300">
    <property type="component" value="Unassembled WGS sequence"/>
</dbReference>
<evidence type="ECO:0000313" key="2">
    <source>
        <dbReference type="EMBL" id="MQM29886.1"/>
    </source>
</evidence>
<proteinExistence type="inferred from homology"/>
<dbReference type="EMBL" id="PDHS01000100">
    <property type="protein sequence ID" value="MQM29886.1"/>
    <property type="molecule type" value="Genomic_DNA"/>
</dbReference>
<comment type="similarity">
    <text evidence="1">Belongs to the antirestriction protein family.</text>
</comment>
<dbReference type="AlphaFoldDB" id="A0A6A7RSL7"/>
<evidence type="ECO:0000256" key="1">
    <source>
        <dbReference type="ARBA" id="ARBA00008618"/>
    </source>
</evidence>
<evidence type="ECO:0000313" key="3">
    <source>
        <dbReference type="Proteomes" id="UP000342300"/>
    </source>
</evidence>
<protein>
    <submittedName>
        <fullName evidence="2">Antirestriction protein</fullName>
    </submittedName>
</protein>
<gene>
    <name evidence="2" type="ORF">CRU78_04765</name>
</gene>
<comment type="caution">
    <text evidence="2">The sequence shown here is derived from an EMBL/GenBank/DDBJ whole genome shotgun (WGS) entry which is preliminary data.</text>
</comment>
<dbReference type="Pfam" id="PF03230">
    <property type="entry name" value="Antirestrict"/>
    <property type="match status" value="1"/>
</dbReference>
<reference evidence="2 3" key="1">
    <citation type="submission" date="2017-09" db="EMBL/GenBank/DDBJ databases">
        <title>Metagenomic Analysis Reveals Denitrifying Candidatus Accumulibacter and Flanking Population as a Source of N2O.</title>
        <authorList>
            <person name="Gao H."/>
            <person name="Mao Y."/>
            <person name="Zhao X."/>
            <person name="Liu W.-T."/>
            <person name="Zhang T."/>
            <person name="Wells G."/>
        </authorList>
    </citation>
    <scope>NUCLEOTIDE SEQUENCE [LARGE SCALE GENOMIC DNA]</scope>
    <source>
        <strain evidence="2">CANDO_2_IC</strain>
    </source>
</reference>
<name>A0A6A7RSL7_9PROT</name>
<dbReference type="Gene3D" id="3.30.70.3580">
    <property type="entry name" value="Antirestriction protein"/>
    <property type="match status" value="1"/>
</dbReference>
<organism evidence="2 3">
    <name type="scientific">Candidatus Accumulibacter phosphatis</name>
    <dbReference type="NCBI Taxonomy" id="327160"/>
    <lineage>
        <taxon>Bacteria</taxon>
        <taxon>Pseudomonadati</taxon>
        <taxon>Pseudomonadota</taxon>
        <taxon>Betaproteobacteria</taxon>
        <taxon>Candidatus Accumulibacter</taxon>
    </lineage>
</organism>